<name>A0A371DUG7_9APHY</name>
<proteinExistence type="predicted"/>
<accession>A0A371DUG7</accession>
<dbReference type="OrthoDB" id="1641132at2759"/>
<sequence>MAKVSTLTWSSFAALFSAQGAYQVGYAWLFGMTLWVTFIGGTIAFKTLPRQQFGTLQHRTFPIYFVISIALSSGLLGLWTYSHPLVLTHYLQPSVADVAQAYALVITLLGQFANHFVIGPLTSKTMFKRHKLEKDEGKAYNEPGVSDEMKALNKVFAQLHGISSLANMTAFLALAFHGLWIGNFGAGIKSIF</sequence>
<evidence type="ECO:0000313" key="8">
    <source>
        <dbReference type="Proteomes" id="UP000256964"/>
    </source>
</evidence>
<dbReference type="STRING" id="139420.A0A371DUG7"/>
<dbReference type="PANTHER" id="PTHR23241:SF102">
    <property type="entry name" value="LD23009P"/>
    <property type="match status" value="1"/>
</dbReference>
<keyword evidence="4 5" id="KW-0472">Membrane</keyword>
<feature type="transmembrane region" description="Helical" evidence="5">
    <location>
        <begin position="30"/>
        <end position="49"/>
    </location>
</feature>
<keyword evidence="8" id="KW-1185">Reference proteome</keyword>
<keyword evidence="3 5" id="KW-1133">Transmembrane helix</keyword>
<evidence type="ECO:0000259" key="6">
    <source>
        <dbReference type="Pfam" id="PF13664"/>
    </source>
</evidence>
<dbReference type="GO" id="GO:0016020">
    <property type="term" value="C:membrane"/>
    <property type="evidence" value="ECO:0007669"/>
    <property type="project" value="UniProtKB-SubCell"/>
</dbReference>
<evidence type="ECO:0000256" key="5">
    <source>
        <dbReference type="SAM" id="Phobius"/>
    </source>
</evidence>
<protein>
    <recommendedName>
        <fullName evidence="6">TMEM205-like domain-containing protein</fullName>
    </recommendedName>
</protein>
<feature type="domain" description="TMEM205-like" evidence="6">
    <location>
        <begin position="25"/>
        <end position="131"/>
    </location>
</feature>
<evidence type="ECO:0000256" key="2">
    <source>
        <dbReference type="ARBA" id="ARBA00022692"/>
    </source>
</evidence>
<comment type="subcellular location">
    <subcellularLocation>
        <location evidence="1">Membrane</location>
    </subcellularLocation>
</comment>
<evidence type="ECO:0000313" key="7">
    <source>
        <dbReference type="EMBL" id="RDX56193.1"/>
    </source>
</evidence>
<dbReference type="EMBL" id="KZ857381">
    <property type="protein sequence ID" value="RDX56193.1"/>
    <property type="molecule type" value="Genomic_DNA"/>
</dbReference>
<evidence type="ECO:0000256" key="1">
    <source>
        <dbReference type="ARBA" id="ARBA00004370"/>
    </source>
</evidence>
<organism evidence="7 8">
    <name type="scientific">Lentinus brumalis</name>
    <dbReference type="NCBI Taxonomy" id="2498619"/>
    <lineage>
        <taxon>Eukaryota</taxon>
        <taxon>Fungi</taxon>
        <taxon>Dikarya</taxon>
        <taxon>Basidiomycota</taxon>
        <taxon>Agaricomycotina</taxon>
        <taxon>Agaricomycetes</taxon>
        <taxon>Polyporales</taxon>
        <taxon>Polyporaceae</taxon>
        <taxon>Lentinus</taxon>
    </lineage>
</organism>
<evidence type="ECO:0000256" key="3">
    <source>
        <dbReference type="ARBA" id="ARBA00022989"/>
    </source>
</evidence>
<dbReference type="InterPro" id="IPR025423">
    <property type="entry name" value="TMEM205-like"/>
</dbReference>
<dbReference type="AlphaFoldDB" id="A0A371DUG7"/>
<gene>
    <name evidence="7" type="ORF">OH76DRAFT_1396525</name>
</gene>
<feature type="transmembrane region" description="Helical" evidence="5">
    <location>
        <begin position="101"/>
        <end position="121"/>
    </location>
</feature>
<dbReference type="InterPro" id="IPR053009">
    <property type="entry name" value="Xanthocillin_Biosynth-Assoc"/>
</dbReference>
<reference evidence="7 8" key="1">
    <citation type="journal article" date="2018" name="Biotechnol. Biofuels">
        <title>Integrative visual omics of the white-rot fungus Polyporus brumalis exposes the biotechnological potential of its oxidative enzymes for delignifying raw plant biomass.</title>
        <authorList>
            <person name="Miyauchi S."/>
            <person name="Rancon A."/>
            <person name="Drula E."/>
            <person name="Hage H."/>
            <person name="Chaduli D."/>
            <person name="Favel A."/>
            <person name="Grisel S."/>
            <person name="Henrissat B."/>
            <person name="Herpoel-Gimbert I."/>
            <person name="Ruiz-Duenas F.J."/>
            <person name="Chevret D."/>
            <person name="Hainaut M."/>
            <person name="Lin J."/>
            <person name="Wang M."/>
            <person name="Pangilinan J."/>
            <person name="Lipzen A."/>
            <person name="Lesage-Meessen L."/>
            <person name="Navarro D."/>
            <person name="Riley R."/>
            <person name="Grigoriev I.V."/>
            <person name="Zhou S."/>
            <person name="Raouche S."/>
            <person name="Rosso M.N."/>
        </authorList>
    </citation>
    <scope>NUCLEOTIDE SEQUENCE [LARGE SCALE GENOMIC DNA]</scope>
    <source>
        <strain evidence="7 8">BRFM 1820</strain>
    </source>
</reference>
<evidence type="ECO:0000256" key="4">
    <source>
        <dbReference type="ARBA" id="ARBA00023136"/>
    </source>
</evidence>
<dbReference type="Pfam" id="PF13664">
    <property type="entry name" value="DUF4149"/>
    <property type="match status" value="1"/>
</dbReference>
<dbReference type="Proteomes" id="UP000256964">
    <property type="component" value="Unassembled WGS sequence"/>
</dbReference>
<keyword evidence="2 5" id="KW-0812">Transmembrane</keyword>
<dbReference type="PANTHER" id="PTHR23241">
    <property type="entry name" value="LATE EMBRYOGENESIS ABUNDANT PLANTS LEA-RELATED"/>
    <property type="match status" value="1"/>
</dbReference>
<feature type="transmembrane region" description="Helical" evidence="5">
    <location>
        <begin position="61"/>
        <end position="81"/>
    </location>
</feature>